<dbReference type="AlphaFoldDB" id="A0A5B9DEL6"/>
<organism evidence="3 4">
    <name type="scientific">Promethearchaeum syntrophicum</name>
    <dbReference type="NCBI Taxonomy" id="2594042"/>
    <lineage>
        <taxon>Archaea</taxon>
        <taxon>Promethearchaeati</taxon>
        <taxon>Promethearchaeota</taxon>
        <taxon>Promethearchaeia</taxon>
        <taxon>Promethearchaeales</taxon>
        <taxon>Promethearchaeaceae</taxon>
        <taxon>Promethearchaeum</taxon>
    </lineage>
</organism>
<evidence type="ECO:0000313" key="3">
    <source>
        <dbReference type="EMBL" id="QEE17287.1"/>
    </source>
</evidence>
<dbReference type="Pfam" id="PF13239">
    <property type="entry name" value="2TM"/>
    <property type="match status" value="2"/>
</dbReference>
<keyword evidence="1" id="KW-1133">Transmembrane helix</keyword>
<accession>A0A5B9DEL6</accession>
<dbReference type="GeneID" id="41331090"/>
<evidence type="ECO:0000313" key="4">
    <source>
        <dbReference type="Proteomes" id="UP000321408"/>
    </source>
</evidence>
<reference evidence="3 4" key="1">
    <citation type="journal article" date="2020" name="Nature">
        <title>Isolation of an archaeon at the prokaryote-eukaryote interface.</title>
        <authorList>
            <person name="Imachi H."/>
            <person name="Nobu M.K."/>
            <person name="Nakahara N."/>
            <person name="Morono Y."/>
            <person name="Ogawara M."/>
            <person name="Takaki Y."/>
            <person name="Takano Y."/>
            <person name="Uematsu K."/>
            <person name="Ikuta T."/>
            <person name="Ito M."/>
            <person name="Matsui Y."/>
            <person name="Miyazaki M."/>
            <person name="Murata K."/>
            <person name="Saito Y."/>
            <person name="Sakai S."/>
            <person name="Song C."/>
            <person name="Tasumi E."/>
            <person name="Yamanaka Y."/>
            <person name="Yamaguchi T."/>
            <person name="Kamagata Y."/>
            <person name="Tamaki H."/>
            <person name="Takai K."/>
        </authorList>
    </citation>
    <scope>NUCLEOTIDE SEQUENCE [LARGE SCALE GENOMIC DNA]</scope>
    <source>
        <strain evidence="3 4">MK-D1</strain>
    </source>
</reference>
<feature type="domain" description="2TM" evidence="2">
    <location>
        <begin position="92"/>
        <end position="164"/>
    </location>
</feature>
<evidence type="ECO:0000259" key="2">
    <source>
        <dbReference type="Pfam" id="PF13239"/>
    </source>
</evidence>
<proteinExistence type="predicted"/>
<feature type="domain" description="2TM" evidence="2">
    <location>
        <begin position="24"/>
        <end position="73"/>
    </location>
</feature>
<evidence type="ECO:0000256" key="1">
    <source>
        <dbReference type="SAM" id="Phobius"/>
    </source>
</evidence>
<dbReference type="KEGG" id="psyt:DSAG12_03119"/>
<feature type="transmembrane region" description="Helical" evidence="1">
    <location>
        <begin position="120"/>
        <end position="143"/>
    </location>
</feature>
<sequence length="176" mass="21268">MTSKKLNEFSNDSLRKIAKEVIVRKFVLILHIWVYILVNLLLFAINYFTYPTYFWCLWPLTAWMMILILHILSHVLFRKGIVDLHTVFILYHLVFYVVINLFLIFTNWYTTEVGTSRMSWVWWIIAPWGILLIIHLIVFFYVVPKHGESPNRNWLDRKIDQELEKMKKKYIEGGDE</sequence>
<feature type="transmembrane region" description="Helical" evidence="1">
    <location>
        <begin position="89"/>
        <end position="108"/>
    </location>
</feature>
<feature type="transmembrane region" description="Helical" evidence="1">
    <location>
        <begin position="57"/>
        <end position="77"/>
    </location>
</feature>
<dbReference type="EMBL" id="CP042905">
    <property type="protein sequence ID" value="QEE17287.1"/>
    <property type="molecule type" value="Genomic_DNA"/>
</dbReference>
<feature type="transmembrane region" description="Helical" evidence="1">
    <location>
        <begin position="21"/>
        <end position="45"/>
    </location>
</feature>
<dbReference type="Proteomes" id="UP000321408">
    <property type="component" value="Chromosome"/>
</dbReference>
<keyword evidence="4" id="KW-1185">Reference proteome</keyword>
<dbReference type="RefSeq" id="WP_147664185.1">
    <property type="nucleotide sequence ID" value="NZ_CP042905.2"/>
</dbReference>
<keyword evidence="1" id="KW-0472">Membrane</keyword>
<reference evidence="3 4" key="2">
    <citation type="journal article" date="2024" name="Int. J. Syst. Evol. Microbiol.">
        <title>Promethearchaeum syntrophicum gen. nov., sp. nov., an anaerobic, obligately syntrophic archaeon, the first isolate of the lineage 'Asgard' archaea, and proposal of the new archaeal phylum Promethearchaeota phyl. nov. and kingdom Promethearchaeati regn. nov.</title>
        <authorList>
            <person name="Imachi H."/>
            <person name="Nobu M.K."/>
            <person name="Kato S."/>
            <person name="Takaki Y."/>
            <person name="Miyazaki M."/>
            <person name="Miyata M."/>
            <person name="Ogawara M."/>
            <person name="Saito Y."/>
            <person name="Sakai S."/>
            <person name="Tahara Y.O."/>
            <person name="Takano Y."/>
            <person name="Tasumi E."/>
            <person name="Uematsu K."/>
            <person name="Yoshimura T."/>
            <person name="Itoh T."/>
            <person name="Ohkuma M."/>
            <person name="Takai K."/>
        </authorList>
    </citation>
    <scope>NUCLEOTIDE SEQUENCE [LARGE SCALE GENOMIC DNA]</scope>
    <source>
        <strain evidence="3 4">MK-D1</strain>
    </source>
</reference>
<dbReference type="InterPro" id="IPR025698">
    <property type="entry name" value="2TM_dom"/>
</dbReference>
<keyword evidence="1" id="KW-0812">Transmembrane</keyword>
<protein>
    <submittedName>
        <fullName evidence="3">2TM domain-containing protein</fullName>
    </submittedName>
</protein>
<name>A0A5B9DEL6_9ARCH</name>
<gene>
    <name evidence="3" type="ORF">DSAG12_03119</name>
</gene>